<keyword evidence="3 6" id="KW-0238">DNA-binding</keyword>
<evidence type="ECO:0000256" key="2">
    <source>
        <dbReference type="ARBA" id="ARBA00023015"/>
    </source>
</evidence>
<dbReference type="EMBL" id="FOWC01000017">
    <property type="protein sequence ID" value="SFQ63104.1"/>
    <property type="molecule type" value="Genomic_DNA"/>
</dbReference>
<feature type="domain" description="HTH lysR-type" evidence="5">
    <location>
        <begin position="15"/>
        <end position="72"/>
    </location>
</feature>
<evidence type="ECO:0000256" key="1">
    <source>
        <dbReference type="ARBA" id="ARBA00009437"/>
    </source>
</evidence>
<dbReference type="PROSITE" id="PS50931">
    <property type="entry name" value="HTH_LYSR"/>
    <property type="match status" value="1"/>
</dbReference>
<keyword evidence="4" id="KW-0804">Transcription</keyword>
<sequence>MADRPDQLIHTGADLELRQLKLLVAVAEAGGVGAAAAALGTTPAKLALRIRRLERMVGAALLAAEPAGKLFTETGELLLEHASAVVPQFDRMLTAARAGLERPAAQIRIGSVPTPVLPRLIREVGLRNPDAGLAIRTGESAAELAEALLREELDLGLLRQDAVRERPLEWVSVATEPLVVGIPPGHPLGVPDSLTPAALSGRRCVLLDQTVQPRTRALLAAFADAGADPRLCYADSEWAVLCLGHGAGILTVTAPPTRPMPDTAYRPLHCAATNSTLVLAWADDGPLAGCVPRVRAAMTRAHAEHLRALVQYRR</sequence>
<dbReference type="Proteomes" id="UP000199137">
    <property type="component" value="Unassembled WGS sequence"/>
</dbReference>
<accession>A0A1I6A2Z8</accession>
<dbReference type="AlphaFoldDB" id="A0A1I6A2Z8"/>
<proteinExistence type="inferred from homology"/>
<comment type="similarity">
    <text evidence="1">Belongs to the LysR transcriptional regulatory family.</text>
</comment>
<dbReference type="InterPro" id="IPR036390">
    <property type="entry name" value="WH_DNA-bd_sf"/>
</dbReference>
<name>A0A1I6A2Z8_9PSEU</name>
<dbReference type="SUPFAM" id="SSF46785">
    <property type="entry name" value="Winged helix' DNA-binding domain"/>
    <property type="match status" value="1"/>
</dbReference>
<gene>
    <name evidence="6" type="ORF">SAMN05421854_11764</name>
</gene>
<evidence type="ECO:0000256" key="4">
    <source>
        <dbReference type="ARBA" id="ARBA00023163"/>
    </source>
</evidence>
<dbReference type="Gene3D" id="1.10.10.10">
    <property type="entry name" value="Winged helix-like DNA-binding domain superfamily/Winged helix DNA-binding domain"/>
    <property type="match status" value="1"/>
</dbReference>
<dbReference type="OrthoDB" id="3637266at2"/>
<dbReference type="InterPro" id="IPR005119">
    <property type="entry name" value="LysR_subst-bd"/>
</dbReference>
<dbReference type="InterPro" id="IPR000847">
    <property type="entry name" value="LysR_HTH_N"/>
</dbReference>
<dbReference type="SUPFAM" id="SSF53850">
    <property type="entry name" value="Periplasmic binding protein-like II"/>
    <property type="match status" value="1"/>
</dbReference>
<dbReference type="GO" id="GO:0003700">
    <property type="term" value="F:DNA-binding transcription factor activity"/>
    <property type="evidence" value="ECO:0007669"/>
    <property type="project" value="InterPro"/>
</dbReference>
<dbReference type="STRING" id="112413.SAMN05421854_11764"/>
<dbReference type="RefSeq" id="WP_093576606.1">
    <property type="nucleotide sequence ID" value="NZ_FOWC01000017.1"/>
</dbReference>
<protein>
    <submittedName>
        <fullName evidence="6">DNA-binding transcriptional regulator, LysR family</fullName>
    </submittedName>
</protein>
<dbReference type="InterPro" id="IPR036388">
    <property type="entry name" value="WH-like_DNA-bd_sf"/>
</dbReference>
<evidence type="ECO:0000256" key="3">
    <source>
        <dbReference type="ARBA" id="ARBA00023125"/>
    </source>
</evidence>
<dbReference type="PANTHER" id="PTHR30346">
    <property type="entry name" value="TRANSCRIPTIONAL DUAL REGULATOR HCAR-RELATED"/>
    <property type="match status" value="1"/>
</dbReference>
<dbReference type="Pfam" id="PF03466">
    <property type="entry name" value="LysR_substrate"/>
    <property type="match status" value="1"/>
</dbReference>
<evidence type="ECO:0000313" key="6">
    <source>
        <dbReference type="EMBL" id="SFQ63104.1"/>
    </source>
</evidence>
<dbReference type="GO" id="GO:0003677">
    <property type="term" value="F:DNA binding"/>
    <property type="evidence" value="ECO:0007669"/>
    <property type="project" value="UniProtKB-KW"/>
</dbReference>
<dbReference type="PANTHER" id="PTHR30346:SF28">
    <property type="entry name" value="HTH-TYPE TRANSCRIPTIONAL REGULATOR CYNR"/>
    <property type="match status" value="1"/>
</dbReference>
<organism evidence="6 7">
    <name type="scientific">Amycolatopsis rubida</name>
    <dbReference type="NCBI Taxonomy" id="112413"/>
    <lineage>
        <taxon>Bacteria</taxon>
        <taxon>Bacillati</taxon>
        <taxon>Actinomycetota</taxon>
        <taxon>Actinomycetes</taxon>
        <taxon>Pseudonocardiales</taxon>
        <taxon>Pseudonocardiaceae</taxon>
        <taxon>Amycolatopsis</taxon>
    </lineage>
</organism>
<reference evidence="6 7" key="1">
    <citation type="submission" date="2016-10" db="EMBL/GenBank/DDBJ databases">
        <authorList>
            <person name="de Groot N.N."/>
        </authorList>
    </citation>
    <scope>NUCLEOTIDE SEQUENCE [LARGE SCALE GENOMIC DNA]</scope>
    <source>
        <strain evidence="6 7">DSM 44637</strain>
    </source>
</reference>
<dbReference type="Pfam" id="PF00126">
    <property type="entry name" value="HTH_1"/>
    <property type="match status" value="1"/>
</dbReference>
<keyword evidence="2" id="KW-0805">Transcription regulation</keyword>
<evidence type="ECO:0000313" key="7">
    <source>
        <dbReference type="Proteomes" id="UP000199137"/>
    </source>
</evidence>
<dbReference type="GO" id="GO:0032993">
    <property type="term" value="C:protein-DNA complex"/>
    <property type="evidence" value="ECO:0007669"/>
    <property type="project" value="TreeGrafter"/>
</dbReference>
<dbReference type="Gene3D" id="3.40.190.10">
    <property type="entry name" value="Periplasmic binding protein-like II"/>
    <property type="match status" value="2"/>
</dbReference>
<evidence type="ECO:0000259" key="5">
    <source>
        <dbReference type="PROSITE" id="PS50931"/>
    </source>
</evidence>